<dbReference type="SUPFAM" id="SSF53383">
    <property type="entry name" value="PLP-dependent transferases"/>
    <property type="match status" value="1"/>
</dbReference>
<name>W4QVF5_HALA3</name>
<dbReference type="OrthoDB" id="9813612at2"/>
<dbReference type="eggNOG" id="COG0079">
    <property type="taxonomic scope" value="Bacteria"/>
</dbReference>
<dbReference type="GO" id="GO:0048472">
    <property type="term" value="F:threonine-phosphate decarboxylase activity"/>
    <property type="evidence" value="ECO:0007669"/>
    <property type="project" value="UniProtKB-EC"/>
</dbReference>
<dbReference type="InterPro" id="IPR004839">
    <property type="entry name" value="Aminotransferase_I/II_large"/>
</dbReference>
<dbReference type="CDD" id="cd00609">
    <property type="entry name" value="AAT_like"/>
    <property type="match status" value="1"/>
</dbReference>
<evidence type="ECO:0000313" key="11">
    <source>
        <dbReference type="EMBL" id="GAE35872.1"/>
    </source>
</evidence>
<dbReference type="NCBIfam" id="TIGR01140">
    <property type="entry name" value="L_thr_O3P_dcar"/>
    <property type="match status" value="1"/>
</dbReference>
<dbReference type="InterPro" id="IPR004838">
    <property type="entry name" value="NHTrfase_class1_PyrdxlP-BS"/>
</dbReference>
<dbReference type="PROSITE" id="PS00105">
    <property type="entry name" value="AA_TRANSFER_CLASS_1"/>
    <property type="match status" value="1"/>
</dbReference>
<dbReference type="UniPathway" id="UPA00148"/>
<evidence type="ECO:0000259" key="10">
    <source>
        <dbReference type="Pfam" id="PF00155"/>
    </source>
</evidence>
<dbReference type="Gene3D" id="3.40.640.10">
    <property type="entry name" value="Type I PLP-dependent aspartate aminotransferase-like (Major domain)"/>
    <property type="match status" value="1"/>
</dbReference>
<dbReference type="InterPro" id="IPR015424">
    <property type="entry name" value="PyrdxlP-dep_Trfase"/>
</dbReference>
<sequence length="357" mass="40398">MLLPNHGANPSILLKHLGKEQTDSVIDFSENTNPFGPPAFIKDLNSDQLVSSIKAYPDPNVTDLTERLAFTNKVPKETILVGNGAAELIYLIAQLFENKHVAIVEPAFSEYREACEAFGCDITSIVLPPPWKLDVEKVTSTFSKIEALFICSPNNPTGVQYTEKEIIFLLEEAEKAGVYIILDEAFYDFSEEGVGLARLQRNFSRFIILRSLTKMFAIAGIRLGYLIADKNIIKKVSLYQPTWSVNGIAQHIGLKLLDERSFVTNTVENIHIERRRMTQLLQELDYIVSDSSVNFYLLGEETRIDLMPLFMFLVDKGIIARHTYNFSGLNGAYLRFAVKDRLSNNHLLAALSEWRKR</sequence>
<evidence type="ECO:0000256" key="6">
    <source>
        <dbReference type="ARBA" id="ARBA00022898"/>
    </source>
</evidence>
<proteinExistence type="predicted"/>
<evidence type="ECO:0000256" key="7">
    <source>
        <dbReference type="ARBA" id="ARBA00023239"/>
    </source>
</evidence>
<reference evidence="11 12" key="1">
    <citation type="journal article" date="2014" name="Genome Announc.">
        <title>Draft Genome Sequences of Three Alkaliphilic Bacillus Strains, Bacillus wakoensis JCM 9140T, Bacillus akibai JCM 9157T, and Bacillus hemicellulosilyticus JCM 9152T.</title>
        <authorList>
            <person name="Yuki M."/>
            <person name="Oshima K."/>
            <person name="Suda W."/>
            <person name="Oshida Y."/>
            <person name="Kitamura K."/>
            <person name="Iida T."/>
            <person name="Hattori M."/>
            <person name="Ohkuma M."/>
        </authorList>
    </citation>
    <scope>NUCLEOTIDE SEQUENCE [LARGE SCALE GENOMIC DNA]</scope>
    <source>
        <strain evidence="11 12">JCM 9157</strain>
    </source>
</reference>
<comment type="pathway">
    <text evidence="3">Cofactor biosynthesis; adenosylcobalamin biosynthesis.</text>
</comment>
<comment type="cofactor">
    <cofactor evidence="1">
        <name>pyridoxal 5'-phosphate</name>
        <dbReference type="ChEBI" id="CHEBI:597326"/>
    </cofactor>
</comment>
<dbReference type="Pfam" id="PF00155">
    <property type="entry name" value="Aminotran_1_2"/>
    <property type="match status" value="1"/>
</dbReference>
<gene>
    <name evidence="11" type="ORF">JCM9157_3009</name>
</gene>
<feature type="domain" description="Aminotransferase class I/classII large" evidence="10">
    <location>
        <begin position="24"/>
        <end position="342"/>
    </location>
</feature>
<dbReference type="GO" id="GO:0009236">
    <property type="term" value="P:cobalamin biosynthetic process"/>
    <property type="evidence" value="ECO:0007669"/>
    <property type="project" value="UniProtKB-UniPathway"/>
</dbReference>
<comment type="catalytic activity">
    <reaction evidence="9">
        <text>O-phospho-L-threonine + H(+) = (R)-1-aminopropan-2-yl phosphate + CO2</text>
        <dbReference type="Rhea" id="RHEA:11492"/>
        <dbReference type="ChEBI" id="CHEBI:15378"/>
        <dbReference type="ChEBI" id="CHEBI:16526"/>
        <dbReference type="ChEBI" id="CHEBI:58563"/>
        <dbReference type="ChEBI" id="CHEBI:58675"/>
        <dbReference type="EC" id="4.1.1.81"/>
    </reaction>
</comment>
<evidence type="ECO:0000256" key="8">
    <source>
        <dbReference type="ARBA" id="ARBA00029996"/>
    </source>
</evidence>
<comment type="function">
    <text evidence="2">Decarboxylates L-threonine-O-3-phosphate to yield (R)-1-amino-2-propanol O-2-phosphate, the precursor for the linkage between the nucleotide loop and the corrin ring in cobalamin.</text>
</comment>
<dbReference type="InterPro" id="IPR005860">
    <property type="entry name" value="CobD"/>
</dbReference>
<keyword evidence="5" id="KW-0169">Cobalamin biosynthesis</keyword>
<evidence type="ECO:0000256" key="4">
    <source>
        <dbReference type="ARBA" id="ARBA00012285"/>
    </source>
</evidence>
<accession>W4QVF5</accession>
<dbReference type="InterPro" id="IPR015421">
    <property type="entry name" value="PyrdxlP-dep_Trfase_major"/>
</dbReference>
<evidence type="ECO:0000256" key="1">
    <source>
        <dbReference type="ARBA" id="ARBA00001933"/>
    </source>
</evidence>
<protein>
    <recommendedName>
        <fullName evidence="4">threonine-phosphate decarboxylase</fullName>
        <ecNumber evidence="4">4.1.1.81</ecNumber>
    </recommendedName>
    <alternativeName>
        <fullName evidence="8">L-threonine-O-3-phosphate decarboxylase</fullName>
    </alternativeName>
</protein>
<keyword evidence="7" id="KW-0456">Lyase</keyword>
<evidence type="ECO:0000256" key="9">
    <source>
        <dbReference type="ARBA" id="ARBA00048531"/>
    </source>
</evidence>
<dbReference type="AlphaFoldDB" id="W4QVF5"/>
<dbReference type="Proteomes" id="UP000018896">
    <property type="component" value="Unassembled WGS sequence"/>
</dbReference>
<dbReference type="EMBL" id="BAUV01000024">
    <property type="protein sequence ID" value="GAE35872.1"/>
    <property type="molecule type" value="Genomic_DNA"/>
</dbReference>
<dbReference type="InterPro" id="IPR015422">
    <property type="entry name" value="PyrdxlP-dep_Trfase_small"/>
</dbReference>
<keyword evidence="12" id="KW-1185">Reference proteome</keyword>
<dbReference type="PANTHER" id="PTHR42885:SF1">
    <property type="entry name" value="THREONINE-PHOSPHATE DECARBOXYLASE"/>
    <property type="match status" value="1"/>
</dbReference>
<dbReference type="RefSeq" id="WP_035665473.1">
    <property type="nucleotide sequence ID" value="NZ_BAUV01000024.1"/>
</dbReference>
<organism evidence="11 12">
    <name type="scientific">Halalkalibacter akibai (strain ATCC 43226 / DSM 21942 / CIP 109018 / JCM 9157 / 1139)</name>
    <name type="common">Bacillus akibai</name>
    <dbReference type="NCBI Taxonomy" id="1236973"/>
    <lineage>
        <taxon>Bacteria</taxon>
        <taxon>Bacillati</taxon>
        <taxon>Bacillota</taxon>
        <taxon>Bacilli</taxon>
        <taxon>Bacillales</taxon>
        <taxon>Bacillaceae</taxon>
        <taxon>Halalkalibacter</taxon>
    </lineage>
</organism>
<dbReference type="EC" id="4.1.1.81" evidence="4"/>
<dbReference type="GO" id="GO:0030170">
    <property type="term" value="F:pyridoxal phosphate binding"/>
    <property type="evidence" value="ECO:0007669"/>
    <property type="project" value="InterPro"/>
</dbReference>
<dbReference type="Gene3D" id="3.90.1150.10">
    <property type="entry name" value="Aspartate Aminotransferase, domain 1"/>
    <property type="match status" value="1"/>
</dbReference>
<evidence type="ECO:0000256" key="3">
    <source>
        <dbReference type="ARBA" id="ARBA00004953"/>
    </source>
</evidence>
<evidence type="ECO:0000256" key="5">
    <source>
        <dbReference type="ARBA" id="ARBA00022573"/>
    </source>
</evidence>
<keyword evidence="6" id="KW-0663">Pyridoxal phosphate</keyword>
<evidence type="ECO:0000313" key="12">
    <source>
        <dbReference type="Proteomes" id="UP000018896"/>
    </source>
</evidence>
<dbReference type="STRING" id="1236973.JCM9157_3009"/>
<comment type="caution">
    <text evidence="11">The sequence shown here is derived from an EMBL/GenBank/DDBJ whole genome shotgun (WGS) entry which is preliminary data.</text>
</comment>
<evidence type="ECO:0000256" key="2">
    <source>
        <dbReference type="ARBA" id="ARBA00003444"/>
    </source>
</evidence>
<dbReference type="PANTHER" id="PTHR42885">
    <property type="entry name" value="HISTIDINOL-PHOSPHATE AMINOTRANSFERASE-RELATED"/>
    <property type="match status" value="1"/>
</dbReference>